<organism evidence="3 4">
    <name type="scientific">Turicibacter bilis</name>
    <dbReference type="NCBI Taxonomy" id="2735723"/>
    <lineage>
        <taxon>Bacteria</taxon>
        <taxon>Bacillati</taxon>
        <taxon>Bacillota</taxon>
        <taxon>Erysipelotrichia</taxon>
        <taxon>Erysipelotrichales</taxon>
        <taxon>Turicibacteraceae</taxon>
        <taxon>Turicibacter</taxon>
    </lineage>
</organism>
<protein>
    <recommendedName>
        <fullName evidence="2">SWIM-type domain-containing protein</fullName>
    </recommendedName>
</protein>
<evidence type="ECO:0000259" key="2">
    <source>
        <dbReference type="PROSITE" id="PS50966"/>
    </source>
</evidence>
<dbReference type="PROSITE" id="PS50966">
    <property type="entry name" value="ZF_SWIM"/>
    <property type="match status" value="1"/>
</dbReference>
<feature type="domain" description="SWIM-type" evidence="2">
    <location>
        <begin position="48"/>
        <end position="86"/>
    </location>
</feature>
<dbReference type="Proteomes" id="UP001058016">
    <property type="component" value="Chromosome"/>
</dbReference>
<evidence type="ECO:0000313" key="4">
    <source>
        <dbReference type="Proteomes" id="UP001058016"/>
    </source>
</evidence>
<keyword evidence="1" id="KW-0863">Zinc-finger</keyword>
<gene>
    <name evidence="3" type="ORF">J0J69_03695</name>
</gene>
<reference evidence="3 4" key="1">
    <citation type="submission" date="2021-03" db="EMBL/GenBank/DDBJ databases">
        <title>Comparative Genomics and Metabolomics in the genus Turicibacter.</title>
        <authorList>
            <person name="Maki J."/>
            <person name="Looft T."/>
        </authorList>
    </citation>
    <scope>NUCLEOTIDE SEQUENCE [LARGE SCALE GENOMIC DNA]</scope>
    <source>
        <strain evidence="3 4">MMM721</strain>
    </source>
</reference>
<accession>A0ABY5JJ31</accession>
<keyword evidence="4" id="KW-1185">Reference proteome</keyword>
<sequence>MNLYNFMNEIDETILNRGLLYFKDGHVLGTKVLSNGWVEVLVVGHDDYTVSVQLADDGTILKANCACPYRGGPICKHEVAAFYSLSHSFTPKESPLASLLKSLSIETLVAELLKVADENPMIYERLMAYQQPQDQLATFERQLEEMVAKHIQFGHEISGKAVQHFVDDLYELLGQIKEQASVQLKVEMMLLCREECEGVDNQIDDSDAIFSEFLGELHAQLQSLIFATIDYHQDIDEVFSLLISRLRKNTTWVDFELLDLLCEYGQEPRYLQPIIHYIEMMVEVVEEKVKGSLYKVWYELLAKYEEESLDAFLERHADVPVLTEFRVEQFVSQARYEEAIPLILELEAFEENRFDATWKLYRYTIYEKMKDIEGMKKLAYELFVGGNFDYYAKLKKLYGEAFPFIYESLKLEMRRLDKQELYLKMIETEKDQEALLAYVKEDLRYIERFASLLWDTFETEVHHLYEQYIKQELMKVSHRSGYRRICAIFRRYRPFTTDEAYETLIHQLIAMYPRRRALIEELQLLLHELEEESSNQHVEQLSIDIA</sequence>
<evidence type="ECO:0000256" key="1">
    <source>
        <dbReference type="PROSITE-ProRule" id="PRU00325"/>
    </source>
</evidence>
<name>A0ABY5JJ31_9FIRM</name>
<dbReference type="InterPro" id="IPR007527">
    <property type="entry name" value="Znf_SWIM"/>
</dbReference>
<dbReference type="EMBL" id="CP071249">
    <property type="protein sequence ID" value="UUF06695.1"/>
    <property type="molecule type" value="Genomic_DNA"/>
</dbReference>
<evidence type="ECO:0000313" key="3">
    <source>
        <dbReference type="EMBL" id="UUF06695.1"/>
    </source>
</evidence>
<dbReference type="RefSeq" id="WP_212725640.1">
    <property type="nucleotide sequence ID" value="NZ_CP071249.1"/>
</dbReference>
<proteinExistence type="predicted"/>
<keyword evidence="1" id="KW-0479">Metal-binding</keyword>
<keyword evidence="1" id="KW-0862">Zinc</keyword>